<dbReference type="InterPro" id="IPR023214">
    <property type="entry name" value="HAD_sf"/>
</dbReference>
<evidence type="ECO:0000256" key="11">
    <source>
        <dbReference type="ARBA" id="ARBA00023136"/>
    </source>
</evidence>
<evidence type="ECO:0000256" key="4">
    <source>
        <dbReference type="ARBA" id="ARBA00022692"/>
    </source>
</evidence>
<name>A0A6J1IJ22_CUCMA</name>
<evidence type="ECO:0000256" key="7">
    <source>
        <dbReference type="ARBA" id="ARBA00022946"/>
    </source>
</evidence>
<dbReference type="FunFam" id="3.40.50.1000:FF:000019">
    <property type="entry name" value="Mitochondrial import inner membrane translocase subunit TIM50"/>
    <property type="match status" value="1"/>
</dbReference>
<evidence type="ECO:0000256" key="1">
    <source>
        <dbReference type="ARBA" id="ARBA00004434"/>
    </source>
</evidence>
<keyword evidence="8" id="KW-1133">Transmembrane helix</keyword>
<feature type="region of interest" description="Disordered" evidence="13">
    <location>
        <begin position="42"/>
        <end position="65"/>
    </location>
</feature>
<dbReference type="PROSITE" id="PS50969">
    <property type="entry name" value="FCP1"/>
    <property type="match status" value="1"/>
</dbReference>
<dbReference type="CDD" id="cd07521">
    <property type="entry name" value="HAD_FCP1-like"/>
    <property type="match status" value="1"/>
</dbReference>
<dbReference type="InterPro" id="IPR050365">
    <property type="entry name" value="TIM50"/>
</dbReference>
<evidence type="ECO:0000256" key="9">
    <source>
        <dbReference type="ARBA" id="ARBA00023010"/>
    </source>
</evidence>
<evidence type="ECO:0000259" key="14">
    <source>
        <dbReference type="PROSITE" id="PS50969"/>
    </source>
</evidence>
<evidence type="ECO:0000256" key="6">
    <source>
        <dbReference type="ARBA" id="ARBA00022927"/>
    </source>
</evidence>
<dbReference type="AlphaFoldDB" id="A0A6J1IJ22"/>
<accession>A0A6J1IJ22</accession>
<gene>
    <name evidence="16" type="primary">LOC111476733</name>
</gene>
<dbReference type="SMART" id="SM00577">
    <property type="entry name" value="CPDc"/>
    <property type="match status" value="1"/>
</dbReference>
<keyword evidence="10 12" id="KW-0496">Mitochondrion</keyword>
<dbReference type="Pfam" id="PF03031">
    <property type="entry name" value="NIF"/>
    <property type="match status" value="1"/>
</dbReference>
<comment type="subunit">
    <text evidence="12">Component of the TIM23 complex.</text>
</comment>
<dbReference type="GO" id="GO:0015031">
    <property type="term" value="P:protein transport"/>
    <property type="evidence" value="ECO:0007669"/>
    <property type="project" value="UniProtKB-KW"/>
</dbReference>
<keyword evidence="4" id="KW-0812">Transmembrane</keyword>
<keyword evidence="5" id="KW-0999">Mitochondrion inner membrane</keyword>
<evidence type="ECO:0000256" key="2">
    <source>
        <dbReference type="ARBA" id="ARBA00006344"/>
    </source>
</evidence>
<keyword evidence="6 12" id="KW-0653">Protein transport</keyword>
<dbReference type="KEGG" id="cmax:111476733"/>
<comment type="similarity">
    <text evidence="2 12">Belongs to the TIM50 family.</text>
</comment>
<dbReference type="Gene3D" id="3.40.50.1000">
    <property type="entry name" value="HAD superfamily/HAD-like"/>
    <property type="match status" value="1"/>
</dbReference>
<reference evidence="16" key="1">
    <citation type="submission" date="2025-08" db="UniProtKB">
        <authorList>
            <consortium name="RefSeq"/>
        </authorList>
    </citation>
    <scope>IDENTIFICATION</scope>
    <source>
        <tissue evidence="16">Young leaves</tissue>
    </source>
</reference>
<dbReference type="InterPro" id="IPR004274">
    <property type="entry name" value="FCP1_dom"/>
</dbReference>
<dbReference type="GeneID" id="111476733"/>
<organism evidence="15 16">
    <name type="scientific">Cucurbita maxima</name>
    <name type="common">Pumpkin</name>
    <name type="synonym">Winter squash</name>
    <dbReference type="NCBI Taxonomy" id="3661"/>
    <lineage>
        <taxon>Eukaryota</taxon>
        <taxon>Viridiplantae</taxon>
        <taxon>Streptophyta</taxon>
        <taxon>Embryophyta</taxon>
        <taxon>Tracheophyta</taxon>
        <taxon>Spermatophyta</taxon>
        <taxon>Magnoliopsida</taxon>
        <taxon>eudicotyledons</taxon>
        <taxon>Gunneridae</taxon>
        <taxon>Pentapetalae</taxon>
        <taxon>rosids</taxon>
        <taxon>fabids</taxon>
        <taxon>Cucurbitales</taxon>
        <taxon>Cucurbitaceae</taxon>
        <taxon>Cucurbiteae</taxon>
        <taxon>Cucurbita</taxon>
    </lineage>
</organism>
<sequence>MSPLIFRSRFVSLLKNRHGRLMSSDLASTPSKDAINASQKLISDQIPPDVQGPTGSSSSSSTTTSKPWNFLKYSLIGALTGATAVAGYASYAYTYDEVEEKAKALRRSANHTAADDASGVEKVQGMLYSTIMSAPAKLIDVYLDLRKAIEEQVKGYTEPNAEMLLPELHPMERHVFTLVLDLNETLVYSDWTRERGWQTFKRPGVDSFLEHLAQFYEIVIYSDQSNMYVDPVIDRLDPKHCIRYRLSRAATKYENGKHYRDLSKLNRDPRKIIYLSGHALDSSLQPENSVPIKPWKCEADDTALLDFIPFLEFVARNSPADIRQVLESYKGCDIPTEFIRRSKEHQRRIQEQKQQGRIWKR</sequence>
<dbReference type="InterPro" id="IPR036412">
    <property type="entry name" value="HAD-like_sf"/>
</dbReference>
<dbReference type="SUPFAM" id="SSF56784">
    <property type="entry name" value="HAD-like"/>
    <property type="match status" value="1"/>
</dbReference>
<evidence type="ECO:0000256" key="13">
    <source>
        <dbReference type="SAM" id="MobiDB-lite"/>
    </source>
</evidence>
<evidence type="ECO:0000256" key="8">
    <source>
        <dbReference type="ARBA" id="ARBA00022989"/>
    </source>
</evidence>
<keyword evidence="15" id="KW-1185">Reference proteome</keyword>
<dbReference type="PANTHER" id="PTHR12210">
    <property type="entry name" value="DULLARD PROTEIN PHOSPHATASE"/>
    <property type="match status" value="1"/>
</dbReference>
<comment type="subcellular location">
    <subcellularLocation>
        <location evidence="1 12">Mitochondrion inner membrane</location>
        <topology evidence="1 12">Single-pass membrane protein</topology>
    </subcellularLocation>
</comment>
<protein>
    <recommendedName>
        <fullName evidence="12">Mitochondrial import inner membrane translocase subunit TIM50</fullName>
    </recommendedName>
</protein>
<evidence type="ECO:0000256" key="10">
    <source>
        <dbReference type="ARBA" id="ARBA00023128"/>
    </source>
</evidence>
<feature type="compositionally biased region" description="Low complexity" evidence="13">
    <location>
        <begin position="56"/>
        <end position="65"/>
    </location>
</feature>
<keyword evidence="7 12" id="KW-0809">Transit peptide</keyword>
<dbReference type="RefSeq" id="XP_022976295.1">
    <property type="nucleotide sequence ID" value="XM_023120527.1"/>
</dbReference>
<evidence type="ECO:0000313" key="16">
    <source>
        <dbReference type="RefSeq" id="XP_022976295.1"/>
    </source>
</evidence>
<evidence type="ECO:0000256" key="12">
    <source>
        <dbReference type="RuleBase" id="RU365079"/>
    </source>
</evidence>
<dbReference type="OrthoDB" id="287041at2759"/>
<proteinExistence type="inferred from homology"/>
<feature type="domain" description="FCP1 homology" evidence="14">
    <location>
        <begin position="171"/>
        <end position="314"/>
    </location>
</feature>
<keyword evidence="3 12" id="KW-0813">Transport</keyword>
<evidence type="ECO:0000256" key="3">
    <source>
        <dbReference type="ARBA" id="ARBA00022448"/>
    </source>
</evidence>
<dbReference type="GO" id="GO:0005744">
    <property type="term" value="C:TIM23 mitochondrial import inner membrane translocase complex"/>
    <property type="evidence" value="ECO:0007669"/>
    <property type="project" value="UniProtKB-UniRule"/>
</dbReference>
<dbReference type="Proteomes" id="UP000504608">
    <property type="component" value="Unplaced"/>
</dbReference>
<evidence type="ECO:0000256" key="5">
    <source>
        <dbReference type="ARBA" id="ARBA00022792"/>
    </source>
</evidence>
<comment type="function">
    <text evidence="12">Essential component of the TIM23 complex, a complex that mediates the translocation of transit peptide-containing proteins across the mitochondrial inner membrane.</text>
</comment>
<keyword evidence="11" id="KW-0472">Membrane</keyword>
<evidence type="ECO:0000313" key="15">
    <source>
        <dbReference type="Proteomes" id="UP000504608"/>
    </source>
</evidence>
<keyword evidence="9 12" id="KW-0811">Translocation</keyword>